<evidence type="ECO:0000313" key="2">
    <source>
        <dbReference type="EMBL" id="CDQ07861.1"/>
    </source>
</evidence>
<name>A0A1P6BI98_BRUMA</name>
<reference evidence="1 4" key="1">
    <citation type="journal article" date="2007" name="Science">
        <title>Draft genome of the filarial nematode parasite Brugia malayi.</title>
        <authorList>
            <person name="Ghedin E."/>
            <person name="Wang S."/>
            <person name="Spiro D."/>
            <person name="Caler E."/>
            <person name="Zhao Q."/>
            <person name="Crabtree J."/>
            <person name="Allen J.E."/>
            <person name="Delcher A.L."/>
            <person name="Guiliano D.B."/>
            <person name="Miranda-Saavedra D."/>
            <person name="Angiuoli S.V."/>
            <person name="Creasy T."/>
            <person name="Amedeo P."/>
            <person name="Haas B."/>
            <person name="El-Sayed N.M."/>
            <person name="Wortman J.R."/>
            <person name="Feldblyum T."/>
            <person name="Tallon L."/>
            <person name="Schatz M."/>
            <person name="Shumway M."/>
            <person name="Koo H."/>
            <person name="Salzberg S.L."/>
            <person name="Schobel S."/>
            <person name="Pertea M."/>
            <person name="Pop M."/>
            <person name="White O."/>
            <person name="Barton G.J."/>
            <person name="Carlow C.K."/>
            <person name="Crawford M.J."/>
            <person name="Daub J."/>
            <person name="Dimmic M.W."/>
            <person name="Estes C.F."/>
            <person name="Foster J.M."/>
            <person name="Ganatra M."/>
            <person name="Gregory W.F."/>
            <person name="Johnson N.M."/>
            <person name="Jin J."/>
            <person name="Komuniecki R."/>
            <person name="Korf I."/>
            <person name="Kumar S."/>
            <person name="Laney S."/>
            <person name="Li B.W."/>
            <person name="Li W."/>
            <person name="Lindblom T.H."/>
            <person name="Lustigman S."/>
            <person name="Ma D."/>
            <person name="Maina C.V."/>
            <person name="Martin D.M."/>
            <person name="McCarter J.P."/>
            <person name="McReynolds L."/>
            <person name="Mitreva M."/>
            <person name="Nutman T.B."/>
            <person name="Parkinson J."/>
            <person name="Peregrin-Alvarez J.M."/>
            <person name="Poole C."/>
            <person name="Ren Q."/>
            <person name="Saunders L."/>
            <person name="Sluder A.E."/>
            <person name="Smith K."/>
            <person name="Stanke M."/>
            <person name="Unnasch T.R."/>
            <person name="Ware J."/>
            <person name="Wei A.D."/>
            <person name="Weil G."/>
            <person name="Williams D.J."/>
            <person name="Zhang Y."/>
            <person name="Williams S.A."/>
            <person name="Fraser-Liggett C."/>
            <person name="Slatko B."/>
            <person name="Blaxter M.L."/>
            <person name="Scott A.L."/>
        </authorList>
    </citation>
    <scope>NUCLEOTIDE SEQUENCE</scope>
    <source>
        <strain evidence="1 4">FR3</strain>
    </source>
</reference>
<gene>
    <name evidence="2" type="primary">Bm12194</name>
    <name evidence="1 5 6" type="ORF">Bm11100</name>
    <name evidence="3" type="ORF">BM_BM11100</name>
    <name evidence="1" type="ORF">BM_Bm11100</name>
    <name evidence="2" type="ORF">BM_Bm12194</name>
</gene>
<dbReference type="Proteomes" id="UP000006672">
    <property type="component" value="Unassembled WGS sequence"/>
</dbReference>
<reference evidence="3" key="3">
    <citation type="submission" date="2019-04" db="EMBL/GenBank/DDBJ databases">
        <authorList>
            <person name="Howe K."/>
            <person name="Paulini M."/>
            <person name="Williams G."/>
        </authorList>
    </citation>
    <scope>NUCLEOTIDE SEQUENCE [LARGE SCALE GENOMIC DNA]</scope>
    <source>
        <strain evidence="3">FR3</strain>
    </source>
</reference>
<organism evidence="4 5">
    <name type="scientific">Brugia malayi</name>
    <name type="common">Filarial nematode worm</name>
    <dbReference type="NCBI Taxonomy" id="6279"/>
    <lineage>
        <taxon>Eukaryota</taxon>
        <taxon>Metazoa</taxon>
        <taxon>Ecdysozoa</taxon>
        <taxon>Nematoda</taxon>
        <taxon>Chromadorea</taxon>
        <taxon>Rhabditida</taxon>
        <taxon>Spirurina</taxon>
        <taxon>Spiruromorpha</taxon>
        <taxon>Filarioidea</taxon>
        <taxon>Onchocercidae</taxon>
        <taxon>Brugia</taxon>
    </lineage>
</organism>
<evidence type="ECO:0000313" key="6">
    <source>
        <dbReference type="WormBase" id="Bm11100"/>
    </source>
</evidence>
<dbReference type="STRING" id="6279.A0A1P6BI98"/>
<reference evidence="5" key="4">
    <citation type="submission" date="2019-12" db="UniProtKB">
        <authorList>
            <consortium name="WormBaseParasite"/>
        </authorList>
    </citation>
    <scope>IDENTIFICATION</scope>
</reference>
<accession>A0A4E9FTW8</accession>
<accession>A0A1P6BI98</accession>
<evidence type="ECO:0000313" key="4">
    <source>
        <dbReference type="Proteomes" id="UP000006672"/>
    </source>
</evidence>
<keyword evidence="4" id="KW-1185">Reference proteome</keyword>
<dbReference type="AlphaFoldDB" id="A0A1P6BI98"/>
<protein>
    <submittedName>
        <fullName evidence="1 5">Bm11100</fullName>
    </submittedName>
    <submittedName>
        <fullName evidence="2">Bm12194</fullName>
    </submittedName>
</protein>
<evidence type="ECO:0000313" key="3">
    <source>
        <dbReference type="EMBL" id="VIP00350.1"/>
    </source>
</evidence>
<sequence length="61" mass="7214">MQENELIRWFVPLPTQFLQEEEPSDTDDDDEQNAEYNQLLVHFQYPAACVVKGCLVDIEWL</sequence>
<dbReference type="RefSeq" id="XP_001895754.1">
    <property type="nucleotide sequence ID" value="XM_001895719.1"/>
</dbReference>
<reference evidence="1" key="2">
    <citation type="submission" date="2012-12" db="EMBL/GenBank/DDBJ databases">
        <authorList>
            <consortium name="WormBase Consortium"/>
            <person name="Ghedin E."/>
            <person name="Paulini M."/>
        </authorList>
    </citation>
    <scope>NUCLEOTIDE SEQUENCE</scope>
    <source>
        <strain evidence="1">FR3</strain>
    </source>
</reference>
<dbReference type="WormBase" id="Bm11100">
    <property type="protein sequence ID" value="BM06865"/>
    <property type="gene ID" value="WBGene00231361"/>
</dbReference>
<evidence type="ECO:0000313" key="5">
    <source>
        <dbReference type="WBParaSite" id="Bm11100.1"/>
    </source>
</evidence>
<dbReference type="CTD" id="6099200"/>
<proteinExistence type="predicted"/>
<dbReference type="KEGG" id="bmy:BM_BM11100"/>
<dbReference type="WBParaSite" id="Bm11100.1">
    <property type="protein sequence ID" value="Bm11100.1"/>
    <property type="gene ID" value="WBGene00231361"/>
</dbReference>
<dbReference type="EMBL" id="CAAKNF010000056">
    <property type="protein sequence ID" value="VIP00350.1"/>
    <property type="molecule type" value="Genomic_DNA"/>
</dbReference>
<dbReference type="GeneID" id="6099200"/>
<dbReference type="EMBL" id="LN861494">
    <property type="protein sequence ID" value="CDQ07861.1"/>
    <property type="molecule type" value="Genomic_DNA"/>
</dbReference>
<evidence type="ECO:0000313" key="1">
    <source>
        <dbReference type="EMBL" id="CDQ01277.1"/>
    </source>
</evidence>
<dbReference type="EMBL" id="LN857020">
    <property type="protein sequence ID" value="CDQ01277.1"/>
    <property type="molecule type" value="Genomic_DNA"/>
</dbReference>